<dbReference type="AlphaFoldDB" id="A0A3D8PSS9"/>
<evidence type="ECO:0000313" key="2">
    <source>
        <dbReference type="Proteomes" id="UP000256520"/>
    </source>
</evidence>
<keyword evidence="2" id="KW-1185">Reference proteome</keyword>
<gene>
    <name evidence="1" type="ORF">CWR45_09260</name>
</gene>
<organism evidence="1 2">
    <name type="scientific">Oceanobacillus chungangensis</name>
    <dbReference type="NCBI Taxonomy" id="1229152"/>
    <lineage>
        <taxon>Bacteria</taxon>
        <taxon>Bacillati</taxon>
        <taxon>Bacillota</taxon>
        <taxon>Bacilli</taxon>
        <taxon>Bacillales</taxon>
        <taxon>Bacillaceae</taxon>
        <taxon>Oceanobacillus</taxon>
    </lineage>
</organism>
<dbReference type="Proteomes" id="UP000256520">
    <property type="component" value="Unassembled WGS sequence"/>
</dbReference>
<dbReference type="EMBL" id="PIOD01000009">
    <property type="protein sequence ID" value="RDW18772.1"/>
    <property type="molecule type" value="Genomic_DNA"/>
</dbReference>
<dbReference type="OrthoDB" id="2817658at2"/>
<dbReference type="InterPro" id="IPR046028">
    <property type="entry name" value="DUF5986"/>
</dbReference>
<name>A0A3D8PSS9_9BACI</name>
<evidence type="ECO:0000313" key="1">
    <source>
        <dbReference type="EMBL" id="RDW18772.1"/>
    </source>
</evidence>
<comment type="caution">
    <text evidence="1">The sequence shown here is derived from an EMBL/GenBank/DDBJ whole genome shotgun (WGS) entry which is preliminary data.</text>
</comment>
<accession>A0A3D8PSS9</accession>
<dbReference type="RefSeq" id="WP_115749599.1">
    <property type="nucleotide sequence ID" value="NZ_PIOD01000009.1"/>
</dbReference>
<dbReference type="Pfam" id="PF19448">
    <property type="entry name" value="DUF5986"/>
    <property type="match status" value="1"/>
</dbReference>
<sequence>MINLGNEVVKEIVNTLVASDSDSRLLYLQSINNESGEGTQNSRAIQKWDYRYNNILKVAKNFGLKYIKLGRGKLWEAILIQGPENEIYVFFSKTNLNRIIRRGKHNHYLRLLNLFNQDLDELKPLSQQLALPVYNEEVEKKDDWKMQAREMLHMMETDPSKVIVFAFDTSFVSIVKAFAFNTKHELVWEEDFSELIDVNYHSVLKDDNVEPAIRESSNINNTKEEKKRIVKLKG</sequence>
<proteinExistence type="predicted"/>
<protein>
    <submittedName>
        <fullName evidence="1">Uncharacterized protein</fullName>
    </submittedName>
</protein>
<reference evidence="2" key="1">
    <citation type="submission" date="2017-11" db="EMBL/GenBank/DDBJ databases">
        <authorList>
            <person name="Zhu W."/>
        </authorList>
    </citation>
    <scope>NUCLEOTIDE SEQUENCE [LARGE SCALE GENOMIC DNA]</scope>
    <source>
        <strain evidence="2">CAU 1051</strain>
    </source>
</reference>